<organism evidence="4">
    <name type="scientific">hydrothermal vent metagenome</name>
    <dbReference type="NCBI Taxonomy" id="652676"/>
    <lineage>
        <taxon>unclassified sequences</taxon>
        <taxon>metagenomes</taxon>
        <taxon>ecological metagenomes</taxon>
    </lineage>
</organism>
<dbReference type="GO" id="GO:0016020">
    <property type="term" value="C:membrane"/>
    <property type="evidence" value="ECO:0007669"/>
    <property type="project" value="UniProtKB-SubCell"/>
</dbReference>
<evidence type="ECO:0000256" key="1">
    <source>
        <dbReference type="ARBA" id="ARBA00004370"/>
    </source>
</evidence>
<dbReference type="InterPro" id="IPR004528">
    <property type="entry name" value="KdsB"/>
</dbReference>
<dbReference type="NCBIfam" id="NF009905">
    <property type="entry name" value="PRK13368.1"/>
    <property type="match status" value="1"/>
</dbReference>
<dbReference type="InterPro" id="IPR029044">
    <property type="entry name" value="Nucleotide-diphossugar_trans"/>
</dbReference>
<dbReference type="FunFam" id="3.90.550.10:FF:000011">
    <property type="entry name" value="3-deoxy-manno-octulosonate cytidylyltransferase"/>
    <property type="match status" value="1"/>
</dbReference>
<dbReference type="EMBL" id="UOFL01000058">
    <property type="protein sequence ID" value="VAW74504.1"/>
    <property type="molecule type" value="Genomic_DNA"/>
</dbReference>
<dbReference type="PANTHER" id="PTHR42866:SF2">
    <property type="entry name" value="3-DEOXY-MANNO-OCTULOSONATE CYTIDYLYLTRANSFERASE, MITOCHONDRIAL"/>
    <property type="match status" value="1"/>
</dbReference>
<dbReference type="NCBIfam" id="NF003950">
    <property type="entry name" value="PRK05450.1-3"/>
    <property type="match status" value="1"/>
</dbReference>
<dbReference type="GO" id="GO:0005829">
    <property type="term" value="C:cytosol"/>
    <property type="evidence" value="ECO:0007669"/>
    <property type="project" value="TreeGrafter"/>
</dbReference>
<dbReference type="EC" id="2.7.7.38" evidence="4"/>
<evidence type="ECO:0000256" key="2">
    <source>
        <dbReference type="ARBA" id="ARBA00022679"/>
    </source>
</evidence>
<dbReference type="NCBIfam" id="NF003952">
    <property type="entry name" value="PRK05450.1-5"/>
    <property type="match status" value="1"/>
</dbReference>
<dbReference type="SUPFAM" id="SSF53448">
    <property type="entry name" value="Nucleotide-diphospho-sugar transferases"/>
    <property type="match status" value="1"/>
</dbReference>
<dbReference type="HAMAP" id="MF_00057">
    <property type="entry name" value="KdsB"/>
    <property type="match status" value="1"/>
</dbReference>
<keyword evidence="2 4" id="KW-0808">Transferase</keyword>
<dbReference type="Gene3D" id="3.90.550.10">
    <property type="entry name" value="Spore Coat Polysaccharide Biosynthesis Protein SpsA, Chain A"/>
    <property type="match status" value="1"/>
</dbReference>
<sequence>MNDFSFKVVIPARFDSSRLPGKVLLDIGGKPMLEHVYQRAIECGADEIIVATDNEKVLQVAQDFGANVCMTRSDHRSGTDRIAEVCEQLQWSDDTIVVNLQGDEPLINPVLLSQVAQDLQNHPQVAMSTLCTAITSYTELFDPNVVKVVLDKNHCALYFSRAATPWKRDEFIDIAQLKNSSASIAGDFFRHVGIYCYRASFLNAYSQLQPCAIEEAEALEQLRALWHGYKIYVSVTDEPPGHGVDTQQDLQKVIDVLRLKK</sequence>
<comment type="subcellular location">
    <subcellularLocation>
        <location evidence="1">Membrane</location>
    </subcellularLocation>
</comment>
<evidence type="ECO:0000313" key="4">
    <source>
        <dbReference type="EMBL" id="VAW74504.1"/>
    </source>
</evidence>
<proteinExistence type="inferred from homology"/>
<dbReference type="NCBIfam" id="TIGR00466">
    <property type="entry name" value="kdsB"/>
    <property type="match status" value="1"/>
</dbReference>
<dbReference type="GO" id="GO:0008690">
    <property type="term" value="F:3-deoxy-manno-octulosonate cytidylyltransferase activity"/>
    <property type="evidence" value="ECO:0007669"/>
    <property type="project" value="UniProtKB-EC"/>
</dbReference>
<dbReference type="PANTHER" id="PTHR42866">
    <property type="entry name" value="3-DEOXY-MANNO-OCTULOSONATE CYTIDYLYLTRANSFERASE"/>
    <property type="match status" value="1"/>
</dbReference>
<accession>A0A3B0YZW1</accession>
<dbReference type="GO" id="GO:1901137">
    <property type="term" value="P:carbohydrate derivative biosynthetic process"/>
    <property type="evidence" value="ECO:0007669"/>
    <property type="project" value="UniProtKB-ARBA"/>
</dbReference>
<dbReference type="GO" id="GO:0044281">
    <property type="term" value="P:small molecule metabolic process"/>
    <property type="evidence" value="ECO:0007669"/>
    <property type="project" value="UniProtKB-ARBA"/>
</dbReference>
<protein>
    <submittedName>
        <fullName evidence="4">3-deoxy-manno-octulosonate cytidylyltransferase</fullName>
        <ecNumber evidence="4">2.7.7.38</ecNumber>
    </submittedName>
</protein>
<dbReference type="Pfam" id="PF02348">
    <property type="entry name" value="CTP_transf_3"/>
    <property type="match status" value="1"/>
</dbReference>
<dbReference type="AlphaFoldDB" id="A0A3B0YZW1"/>
<keyword evidence="3 4" id="KW-0548">Nucleotidyltransferase</keyword>
<name>A0A3B0YZW1_9ZZZZ</name>
<dbReference type="InterPro" id="IPR003329">
    <property type="entry name" value="Cytidylyl_trans"/>
</dbReference>
<evidence type="ECO:0000256" key="3">
    <source>
        <dbReference type="ARBA" id="ARBA00022695"/>
    </source>
</evidence>
<dbReference type="CDD" id="cd02517">
    <property type="entry name" value="CMP-KDO-Synthetase"/>
    <property type="match status" value="1"/>
</dbReference>
<reference evidence="4" key="1">
    <citation type="submission" date="2018-06" db="EMBL/GenBank/DDBJ databases">
        <authorList>
            <person name="Zhirakovskaya E."/>
        </authorList>
    </citation>
    <scope>NUCLEOTIDE SEQUENCE</scope>
</reference>
<gene>
    <name evidence="4" type="ORF">MNBD_GAMMA12-208</name>
</gene>